<sequence>MAAICEESTDDNCMFLLEIAETVVMEIKSCYEEEAEVDKKEDLASLLEEILQFA</sequence>
<dbReference type="AlphaFoldDB" id="A0A1X7T629"/>
<proteinExistence type="predicted"/>
<reference evidence="1" key="1">
    <citation type="submission" date="2017-05" db="UniProtKB">
        <authorList>
            <consortium name="EnsemblMetazoa"/>
        </authorList>
    </citation>
    <scope>IDENTIFICATION</scope>
</reference>
<evidence type="ECO:0000313" key="1">
    <source>
        <dbReference type="EnsemblMetazoa" id="Aqu2.1.09835_001"/>
    </source>
</evidence>
<protein>
    <submittedName>
        <fullName evidence="1">Uncharacterized protein</fullName>
    </submittedName>
</protein>
<dbReference type="EnsemblMetazoa" id="Aqu2.1.09835_001">
    <property type="protein sequence ID" value="Aqu2.1.09835_001"/>
    <property type="gene ID" value="Aqu2.1.09835"/>
</dbReference>
<organism evidence="1">
    <name type="scientific">Amphimedon queenslandica</name>
    <name type="common">Sponge</name>
    <dbReference type="NCBI Taxonomy" id="400682"/>
    <lineage>
        <taxon>Eukaryota</taxon>
        <taxon>Metazoa</taxon>
        <taxon>Porifera</taxon>
        <taxon>Demospongiae</taxon>
        <taxon>Heteroscleromorpha</taxon>
        <taxon>Haplosclerida</taxon>
        <taxon>Niphatidae</taxon>
        <taxon>Amphimedon</taxon>
    </lineage>
</organism>
<dbReference type="InParanoid" id="A0A1X7T629"/>
<accession>A0A1X7T629</accession>
<name>A0A1X7T629_AMPQE</name>